<evidence type="ECO:0000256" key="1">
    <source>
        <dbReference type="SAM" id="Phobius"/>
    </source>
</evidence>
<dbReference type="RefSeq" id="WP_308449250.1">
    <property type="nucleotide sequence ID" value="NZ_JAJEQC010000006.1"/>
</dbReference>
<proteinExistence type="predicted"/>
<sequence length="250" mass="27511">MARHQAAEREKSVSVLASLLPFLSVLYSEFIFAYFAHMPITPVKVWMALGLGGIALALSRTTPLKGLNFLLLTVWTVGLWGFTFVQFLYRQMFGVCMGLKAGIKGLEFLAGLVQIIGQNWLFSLLMIVVPVLHFTLTRSLLKRRVSVLGKLTGANWMAPLGAWLLSAILIFAGVVLGLRGTAGEPSDRQLLMTRFDAEASLQSFGAAPEFLLDVKYNVLRIAGEETMEYYLVQDGKDPVQVTPTPAPENS</sequence>
<feature type="transmembrane region" description="Helical" evidence="1">
    <location>
        <begin position="156"/>
        <end position="178"/>
    </location>
</feature>
<gene>
    <name evidence="2" type="ORF">LKD31_07665</name>
</gene>
<dbReference type="AlphaFoldDB" id="A0AAE3DHJ1"/>
<dbReference type="EMBL" id="JAJEQC010000006">
    <property type="protein sequence ID" value="MCC2136893.1"/>
    <property type="molecule type" value="Genomic_DNA"/>
</dbReference>
<keyword evidence="1" id="KW-0472">Membrane</keyword>
<keyword evidence="1" id="KW-1133">Transmembrane helix</keyword>
<reference evidence="2" key="1">
    <citation type="submission" date="2021-10" db="EMBL/GenBank/DDBJ databases">
        <title>Anaerobic single-cell dispensing facilitates the cultivation of human gut bacteria.</title>
        <authorList>
            <person name="Afrizal A."/>
        </authorList>
    </citation>
    <scope>NUCLEOTIDE SEQUENCE</scope>
    <source>
        <strain evidence="2">CLA-AA-H250</strain>
    </source>
</reference>
<accession>A0AAE3DHJ1</accession>
<keyword evidence="1" id="KW-0812">Transmembrane</keyword>
<protein>
    <submittedName>
        <fullName evidence="2">Uncharacterized protein</fullName>
    </submittedName>
</protein>
<dbReference type="Proteomes" id="UP001199424">
    <property type="component" value="Unassembled WGS sequence"/>
</dbReference>
<feature type="transmembrane region" description="Helical" evidence="1">
    <location>
        <begin position="43"/>
        <end position="61"/>
    </location>
</feature>
<feature type="transmembrane region" description="Helical" evidence="1">
    <location>
        <begin position="12"/>
        <end position="36"/>
    </location>
</feature>
<comment type="caution">
    <text evidence="2">The sequence shown here is derived from an EMBL/GenBank/DDBJ whole genome shotgun (WGS) entry which is preliminary data.</text>
</comment>
<name>A0AAE3DHJ1_9FIRM</name>
<feature type="transmembrane region" description="Helical" evidence="1">
    <location>
        <begin position="109"/>
        <end position="136"/>
    </location>
</feature>
<evidence type="ECO:0000313" key="3">
    <source>
        <dbReference type="Proteomes" id="UP001199424"/>
    </source>
</evidence>
<feature type="transmembrane region" description="Helical" evidence="1">
    <location>
        <begin position="67"/>
        <end position="89"/>
    </location>
</feature>
<keyword evidence="3" id="KW-1185">Reference proteome</keyword>
<organism evidence="2 3">
    <name type="scientific">Hominenteromicrobium mulieris</name>
    <dbReference type="NCBI Taxonomy" id="2885357"/>
    <lineage>
        <taxon>Bacteria</taxon>
        <taxon>Bacillati</taxon>
        <taxon>Bacillota</taxon>
        <taxon>Clostridia</taxon>
        <taxon>Eubacteriales</taxon>
        <taxon>Oscillospiraceae</taxon>
        <taxon>Hominenteromicrobium</taxon>
    </lineage>
</organism>
<evidence type="ECO:0000313" key="2">
    <source>
        <dbReference type="EMBL" id="MCC2136893.1"/>
    </source>
</evidence>